<dbReference type="AlphaFoldDB" id="A0A919E425"/>
<dbReference type="InterPro" id="IPR046042">
    <property type="entry name" value="DUF6000"/>
</dbReference>
<dbReference type="RefSeq" id="WP_190205823.1">
    <property type="nucleotide sequence ID" value="NZ_BNBI01000009.1"/>
</dbReference>
<organism evidence="1 2">
    <name type="scientific">Streptomyces fumanus</name>
    <dbReference type="NCBI Taxonomy" id="67302"/>
    <lineage>
        <taxon>Bacteria</taxon>
        <taxon>Bacillati</taxon>
        <taxon>Actinomycetota</taxon>
        <taxon>Actinomycetes</taxon>
        <taxon>Kitasatosporales</taxon>
        <taxon>Streptomycetaceae</taxon>
        <taxon>Streptomyces</taxon>
    </lineage>
</organism>
<evidence type="ECO:0000313" key="1">
    <source>
        <dbReference type="EMBL" id="GHF11813.1"/>
    </source>
</evidence>
<evidence type="ECO:0000313" key="2">
    <source>
        <dbReference type="Proteomes" id="UP000630718"/>
    </source>
</evidence>
<dbReference type="EMBL" id="BNBI01000009">
    <property type="protein sequence ID" value="GHF11813.1"/>
    <property type="molecule type" value="Genomic_DNA"/>
</dbReference>
<dbReference type="Proteomes" id="UP000630718">
    <property type="component" value="Unassembled WGS sequence"/>
</dbReference>
<proteinExistence type="predicted"/>
<keyword evidence="2" id="KW-1185">Reference proteome</keyword>
<gene>
    <name evidence="1" type="ORF">GCM10018772_41090</name>
</gene>
<dbReference type="Pfam" id="PF19463">
    <property type="entry name" value="DUF6000"/>
    <property type="match status" value="1"/>
</dbReference>
<sequence length="210" mass="24432">MSFQHPEEIGYGYVIERYVTRKDSDHPRYRDLKSGRLLRPGWPHAERFAQHLVADAATITDAELEALLGYEWRSRLTAAWLIGAGRRDRFRERIGDLLLTSEVCFSGSAYCFALARFCTHADAEILATYLNRYLPRTDLRYDQPAALGALLRLDAHLGTHHAERFTQPHGLWDRWVNALDHLRDHPDYTPAERRRFTDLQREFADSWAHA</sequence>
<name>A0A919E425_9ACTN</name>
<comment type="caution">
    <text evidence="1">The sequence shown here is derived from an EMBL/GenBank/DDBJ whole genome shotgun (WGS) entry which is preliminary data.</text>
</comment>
<protein>
    <submittedName>
        <fullName evidence="1">Uncharacterized protein</fullName>
    </submittedName>
</protein>
<accession>A0A919E425</accession>
<reference evidence="1" key="1">
    <citation type="journal article" date="2014" name="Int. J. Syst. Evol. Microbiol.">
        <title>Complete genome sequence of Corynebacterium casei LMG S-19264T (=DSM 44701T), isolated from a smear-ripened cheese.</title>
        <authorList>
            <consortium name="US DOE Joint Genome Institute (JGI-PGF)"/>
            <person name="Walter F."/>
            <person name="Albersmeier A."/>
            <person name="Kalinowski J."/>
            <person name="Ruckert C."/>
        </authorList>
    </citation>
    <scope>NUCLEOTIDE SEQUENCE</scope>
    <source>
        <strain evidence="1">JCM 4477</strain>
    </source>
</reference>
<reference evidence="1" key="2">
    <citation type="submission" date="2020-09" db="EMBL/GenBank/DDBJ databases">
        <authorList>
            <person name="Sun Q."/>
            <person name="Ohkuma M."/>
        </authorList>
    </citation>
    <scope>NUCLEOTIDE SEQUENCE</scope>
    <source>
        <strain evidence="1">JCM 4477</strain>
    </source>
</reference>